<protein>
    <submittedName>
        <fullName evidence="7">MFS transporter</fullName>
    </submittedName>
</protein>
<evidence type="ECO:0000256" key="3">
    <source>
        <dbReference type="ARBA" id="ARBA00022989"/>
    </source>
</evidence>
<dbReference type="InterPro" id="IPR053160">
    <property type="entry name" value="MFS_DHA3_Transporter"/>
</dbReference>
<accession>A0ABW4RYA6</accession>
<dbReference type="PROSITE" id="PS50850">
    <property type="entry name" value="MFS"/>
    <property type="match status" value="1"/>
</dbReference>
<evidence type="ECO:0000256" key="5">
    <source>
        <dbReference type="SAM" id="Phobius"/>
    </source>
</evidence>
<comment type="subcellular location">
    <subcellularLocation>
        <location evidence="1">Cell membrane</location>
        <topology evidence="1">Multi-pass membrane protein</topology>
    </subcellularLocation>
</comment>
<gene>
    <name evidence="7" type="ORF">ACFSCS_13385</name>
</gene>
<dbReference type="EMBL" id="JBHUFZ010000030">
    <property type="protein sequence ID" value="MFD1891167.1"/>
    <property type="molecule type" value="Genomic_DNA"/>
</dbReference>
<dbReference type="InterPro" id="IPR011701">
    <property type="entry name" value="MFS"/>
</dbReference>
<evidence type="ECO:0000256" key="4">
    <source>
        <dbReference type="ARBA" id="ARBA00023136"/>
    </source>
</evidence>
<feature type="transmembrane region" description="Helical" evidence="5">
    <location>
        <begin position="330"/>
        <end position="350"/>
    </location>
</feature>
<dbReference type="Gene3D" id="1.20.1250.20">
    <property type="entry name" value="MFS general substrate transporter like domains"/>
    <property type="match status" value="1"/>
</dbReference>
<feature type="transmembrane region" description="Helical" evidence="5">
    <location>
        <begin position="99"/>
        <end position="117"/>
    </location>
</feature>
<dbReference type="SUPFAM" id="SSF103473">
    <property type="entry name" value="MFS general substrate transporter"/>
    <property type="match status" value="1"/>
</dbReference>
<keyword evidence="3 5" id="KW-1133">Transmembrane helix</keyword>
<feature type="transmembrane region" description="Helical" evidence="5">
    <location>
        <begin position="51"/>
        <end position="68"/>
    </location>
</feature>
<keyword evidence="8" id="KW-1185">Reference proteome</keyword>
<feature type="transmembrane region" description="Helical" evidence="5">
    <location>
        <begin position="137"/>
        <end position="159"/>
    </location>
</feature>
<feature type="transmembrane region" description="Helical" evidence="5">
    <location>
        <begin position="209"/>
        <end position="233"/>
    </location>
</feature>
<feature type="transmembrane region" description="Helical" evidence="5">
    <location>
        <begin position="245"/>
        <end position="265"/>
    </location>
</feature>
<dbReference type="InterPro" id="IPR036259">
    <property type="entry name" value="MFS_trans_sf"/>
</dbReference>
<evidence type="ECO:0000256" key="2">
    <source>
        <dbReference type="ARBA" id="ARBA00022692"/>
    </source>
</evidence>
<keyword evidence="4 5" id="KW-0472">Membrane</keyword>
<dbReference type="PANTHER" id="PTHR23530">
    <property type="entry name" value="TRANSPORT PROTEIN-RELATED"/>
    <property type="match status" value="1"/>
</dbReference>
<keyword evidence="2 5" id="KW-0812">Transmembrane</keyword>
<evidence type="ECO:0000256" key="1">
    <source>
        <dbReference type="ARBA" id="ARBA00004651"/>
    </source>
</evidence>
<feature type="transmembrane region" description="Helical" evidence="5">
    <location>
        <begin position="165"/>
        <end position="188"/>
    </location>
</feature>
<dbReference type="PANTHER" id="PTHR23530:SF1">
    <property type="entry name" value="PERMEASE, MAJOR FACILITATOR SUPERFAMILY-RELATED"/>
    <property type="match status" value="1"/>
</dbReference>
<feature type="domain" description="Major facilitator superfamily (MFS) profile" evidence="6">
    <location>
        <begin position="1"/>
        <end position="393"/>
    </location>
</feature>
<evidence type="ECO:0000313" key="8">
    <source>
        <dbReference type="Proteomes" id="UP001597326"/>
    </source>
</evidence>
<proteinExistence type="predicted"/>
<evidence type="ECO:0000259" key="6">
    <source>
        <dbReference type="PROSITE" id="PS50850"/>
    </source>
</evidence>
<dbReference type="Pfam" id="PF07690">
    <property type="entry name" value="MFS_1"/>
    <property type="match status" value="1"/>
</dbReference>
<dbReference type="Proteomes" id="UP001597326">
    <property type="component" value="Unassembled WGS sequence"/>
</dbReference>
<organism evidence="7 8">
    <name type="scientific">Luteococcus peritonei</name>
    <dbReference type="NCBI Taxonomy" id="88874"/>
    <lineage>
        <taxon>Bacteria</taxon>
        <taxon>Bacillati</taxon>
        <taxon>Actinomycetota</taxon>
        <taxon>Actinomycetes</taxon>
        <taxon>Propionibacteriales</taxon>
        <taxon>Propionibacteriaceae</taxon>
        <taxon>Luteococcus</taxon>
    </lineage>
</organism>
<dbReference type="InterPro" id="IPR020846">
    <property type="entry name" value="MFS_dom"/>
</dbReference>
<reference evidence="8" key="1">
    <citation type="journal article" date="2019" name="Int. J. Syst. Evol. Microbiol.">
        <title>The Global Catalogue of Microorganisms (GCM) 10K type strain sequencing project: providing services to taxonomists for standard genome sequencing and annotation.</title>
        <authorList>
            <consortium name="The Broad Institute Genomics Platform"/>
            <consortium name="The Broad Institute Genome Sequencing Center for Infectious Disease"/>
            <person name="Wu L."/>
            <person name="Ma J."/>
        </authorList>
    </citation>
    <scope>NUCLEOTIDE SEQUENCE [LARGE SCALE GENOMIC DNA]</scope>
    <source>
        <strain evidence="8">CAIM 431</strain>
    </source>
</reference>
<evidence type="ECO:0000313" key="7">
    <source>
        <dbReference type="EMBL" id="MFD1891167.1"/>
    </source>
</evidence>
<dbReference type="RefSeq" id="WP_343875381.1">
    <property type="nucleotide sequence ID" value="NZ_BAAAIX010000031.1"/>
</dbReference>
<feature type="transmembrane region" description="Helical" evidence="5">
    <location>
        <begin position="362"/>
        <end position="383"/>
    </location>
</feature>
<feature type="transmembrane region" description="Helical" evidence="5">
    <location>
        <begin position="75"/>
        <end position="93"/>
    </location>
</feature>
<sequence length="393" mass="39738">MNPLRLVWRRRALALLAVASILSSADFAVPVSTLFLLSRGLDFTEVFTLETVLVVSLLLCDLPTGWLADRTSDRAVLVAGHAAAALAAVGWVLSHGFMAFALTTVLSGLGIALVSGADRSYLTSVLDEGAEQQLTGVLGHFGALAALSGAGAGAVGGLLAAHGLAWPAAVAAAAEIGAALVVLGLPAAHRADPTDSTGQRPSLSQVARLVARTPVLALSALQPWILVGAAYYLNQPRWQATGIDVRWFGAILALAQVAGALCSHLADAVARRVSPRLLVSGSLAASAVGFMLMTLPHPLAGVAGFLLVLASGALRAPVTGSLTALAAPVVVRATTLSMVSTCASLIGAVVNPLVGLMAQSDVVLACWAVAAALMGFAVAWAVLGPRGVGADQP</sequence>
<name>A0ABW4RYA6_9ACTN</name>
<comment type="caution">
    <text evidence="7">The sequence shown here is derived from an EMBL/GenBank/DDBJ whole genome shotgun (WGS) entry which is preliminary data.</text>
</comment>
<feature type="transmembrane region" description="Helical" evidence="5">
    <location>
        <begin position="277"/>
        <end position="293"/>
    </location>
</feature>